<dbReference type="Proteomes" id="UP000477750">
    <property type="component" value="Unassembled WGS sequence"/>
</dbReference>
<comment type="caution">
    <text evidence="2">The sequence shown here is derived from an EMBL/GenBank/DDBJ whole genome shotgun (WGS) entry which is preliminary data.</text>
</comment>
<dbReference type="SUPFAM" id="SSF46955">
    <property type="entry name" value="Putative DNA-binding domain"/>
    <property type="match status" value="1"/>
</dbReference>
<dbReference type="EMBL" id="WIAO01000053">
    <property type="protein sequence ID" value="MQM28700.1"/>
    <property type="molecule type" value="Genomic_DNA"/>
</dbReference>
<keyword evidence="3" id="KW-1185">Reference proteome</keyword>
<evidence type="ECO:0000313" key="3">
    <source>
        <dbReference type="Proteomes" id="UP000477750"/>
    </source>
</evidence>
<dbReference type="Pfam" id="PF12728">
    <property type="entry name" value="HTH_17"/>
    <property type="match status" value="1"/>
</dbReference>
<dbReference type="RefSeq" id="WP_153027789.1">
    <property type="nucleotide sequence ID" value="NZ_WIAO01000053.1"/>
</dbReference>
<protein>
    <submittedName>
        <fullName evidence="2">Helix-turn-helix domain-containing protein</fullName>
    </submittedName>
</protein>
<dbReference type="InterPro" id="IPR009061">
    <property type="entry name" value="DNA-bd_dom_put_sf"/>
</dbReference>
<dbReference type="InterPro" id="IPR041657">
    <property type="entry name" value="HTH_17"/>
</dbReference>
<dbReference type="Gene3D" id="1.10.1660.10">
    <property type="match status" value="1"/>
</dbReference>
<proteinExistence type="predicted"/>
<dbReference type="AlphaFoldDB" id="A0A6L5GG93"/>
<sequence length="59" mass="7044">MEPLWTIEETAAFLKIPVETLRYWRKKKTGPKAARMGRCLRYHPRHVIRWFEECGGEVA</sequence>
<organism evidence="2 3">
    <name type="scientific">Glycomyces albidus</name>
    <dbReference type="NCBI Taxonomy" id="2656774"/>
    <lineage>
        <taxon>Bacteria</taxon>
        <taxon>Bacillati</taxon>
        <taxon>Actinomycetota</taxon>
        <taxon>Actinomycetes</taxon>
        <taxon>Glycomycetales</taxon>
        <taxon>Glycomycetaceae</taxon>
        <taxon>Glycomyces</taxon>
    </lineage>
</organism>
<feature type="domain" description="Helix-turn-helix" evidence="1">
    <location>
        <begin position="6"/>
        <end position="54"/>
    </location>
</feature>
<evidence type="ECO:0000313" key="2">
    <source>
        <dbReference type="EMBL" id="MQM28700.1"/>
    </source>
</evidence>
<gene>
    <name evidence="2" type="ORF">GFD30_24525</name>
</gene>
<name>A0A6L5GG93_9ACTN</name>
<evidence type="ECO:0000259" key="1">
    <source>
        <dbReference type="Pfam" id="PF12728"/>
    </source>
</evidence>
<accession>A0A6L5GG93</accession>
<reference evidence="2 3" key="1">
    <citation type="submission" date="2019-10" db="EMBL/GenBank/DDBJ databases">
        <title>Glycomyces albidus sp. nov., a novel actinomycete isolated from rhizosphere soil of wheat (Triticum aestivum L.).</title>
        <authorList>
            <person name="Qian L."/>
        </authorList>
    </citation>
    <scope>NUCLEOTIDE SEQUENCE [LARGE SCALE GENOMIC DNA]</scope>
    <source>
        <strain evidence="2 3">NEAU-7082</strain>
    </source>
</reference>